<dbReference type="PANTHER" id="PTHR37928:SF2">
    <property type="entry name" value="GPI ANCHORED CFEM DOMAIN PROTEIN (AFU_ORTHOLOGUE AFUA_6G10580)"/>
    <property type="match status" value="1"/>
</dbReference>
<evidence type="ECO:0000313" key="19">
    <source>
        <dbReference type="EMBL" id="KIW10758.1"/>
    </source>
</evidence>
<dbReference type="InterPro" id="IPR008427">
    <property type="entry name" value="Extracellular_membr_CFEM_dom"/>
</dbReference>
<dbReference type="STRING" id="91928.A0A0D2AVK1"/>
<dbReference type="AlphaFoldDB" id="A0A0D2AVK1"/>
<evidence type="ECO:0000256" key="16">
    <source>
        <dbReference type="SAM" id="MobiDB-lite"/>
    </source>
</evidence>
<dbReference type="VEuPathDB" id="FungiDB:PV08_10057"/>
<keyword evidence="7" id="KW-0336">GPI-anchor</keyword>
<evidence type="ECO:0000259" key="18">
    <source>
        <dbReference type="PROSITE" id="PS52012"/>
    </source>
</evidence>
<comment type="subcellular location">
    <subcellularLocation>
        <location evidence="1">Cell membrane</location>
        <topology evidence="1">Lipid-anchor</topology>
        <topology evidence="1">GPI-anchor</topology>
    </subcellularLocation>
    <subcellularLocation>
        <location evidence="2">Secreted</location>
    </subcellularLocation>
</comment>
<evidence type="ECO:0000256" key="13">
    <source>
        <dbReference type="ARBA" id="ARBA00023180"/>
    </source>
</evidence>
<keyword evidence="5" id="KW-0964">Secreted</keyword>
<dbReference type="PANTHER" id="PTHR37928">
    <property type="entry name" value="CFEM DOMAIN PROTEIN (AFU_ORTHOLOGUE AFUA_6G14090)"/>
    <property type="match status" value="1"/>
</dbReference>
<feature type="binding site" description="axial binding residue" evidence="15">
    <location>
        <position position="49"/>
    </location>
    <ligand>
        <name>heme</name>
        <dbReference type="ChEBI" id="CHEBI:30413"/>
    </ligand>
    <ligandPart>
        <name>Fe</name>
        <dbReference type="ChEBI" id="CHEBI:18248"/>
    </ligandPart>
</feature>
<keyword evidence="6 15" id="KW-0349">Heme</keyword>
<evidence type="ECO:0000256" key="6">
    <source>
        <dbReference type="ARBA" id="ARBA00022617"/>
    </source>
</evidence>
<dbReference type="PROSITE" id="PS52012">
    <property type="entry name" value="CFEM"/>
    <property type="match status" value="1"/>
</dbReference>
<accession>A0A0D2AVK1</accession>
<comment type="similarity">
    <text evidence="3">Belongs to the RBT5 family.</text>
</comment>
<feature type="disulfide bond" evidence="15">
    <location>
        <begin position="54"/>
        <end position="87"/>
    </location>
</feature>
<keyword evidence="13" id="KW-0325">Glycoprotein</keyword>
<proteinExistence type="inferred from homology"/>
<evidence type="ECO:0000256" key="8">
    <source>
        <dbReference type="ARBA" id="ARBA00022723"/>
    </source>
</evidence>
<evidence type="ECO:0000256" key="11">
    <source>
        <dbReference type="ARBA" id="ARBA00023136"/>
    </source>
</evidence>
<feature type="disulfide bond" evidence="15">
    <location>
        <begin position="45"/>
        <end position="52"/>
    </location>
</feature>
<feature type="disulfide bond" evidence="15">
    <location>
        <begin position="31"/>
        <end position="71"/>
    </location>
</feature>
<feature type="signal peptide" evidence="17">
    <location>
        <begin position="1"/>
        <end position="20"/>
    </location>
</feature>
<keyword evidence="10 15" id="KW-0408">Iron</keyword>
<feature type="domain" description="CFEM" evidence="18">
    <location>
        <begin position="4"/>
        <end position="114"/>
    </location>
</feature>
<dbReference type="Proteomes" id="UP000053328">
    <property type="component" value="Unassembled WGS sequence"/>
</dbReference>
<organism evidence="19 20">
    <name type="scientific">Exophiala spinifera</name>
    <dbReference type="NCBI Taxonomy" id="91928"/>
    <lineage>
        <taxon>Eukaryota</taxon>
        <taxon>Fungi</taxon>
        <taxon>Dikarya</taxon>
        <taxon>Ascomycota</taxon>
        <taxon>Pezizomycotina</taxon>
        <taxon>Eurotiomycetes</taxon>
        <taxon>Chaetothyriomycetidae</taxon>
        <taxon>Chaetothyriales</taxon>
        <taxon>Herpotrichiellaceae</taxon>
        <taxon>Exophiala</taxon>
    </lineage>
</organism>
<keyword evidence="8 15" id="KW-0479">Metal-binding</keyword>
<feature type="chain" id="PRO_5002249202" description="CFEM domain-containing protein" evidence="17">
    <location>
        <begin position="21"/>
        <end position="197"/>
    </location>
</feature>
<evidence type="ECO:0000256" key="4">
    <source>
        <dbReference type="ARBA" id="ARBA00022475"/>
    </source>
</evidence>
<dbReference type="GO" id="GO:0005886">
    <property type="term" value="C:plasma membrane"/>
    <property type="evidence" value="ECO:0007669"/>
    <property type="project" value="UniProtKB-SubCell"/>
</dbReference>
<comment type="caution">
    <text evidence="15">Lacks conserved residue(s) required for the propagation of feature annotation.</text>
</comment>
<evidence type="ECO:0000256" key="10">
    <source>
        <dbReference type="ARBA" id="ARBA00023004"/>
    </source>
</evidence>
<evidence type="ECO:0000256" key="12">
    <source>
        <dbReference type="ARBA" id="ARBA00023157"/>
    </source>
</evidence>
<evidence type="ECO:0000256" key="14">
    <source>
        <dbReference type="ARBA" id="ARBA00023288"/>
    </source>
</evidence>
<evidence type="ECO:0000256" key="9">
    <source>
        <dbReference type="ARBA" id="ARBA00022729"/>
    </source>
</evidence>
<keyword evidence="4" id="KW-1003">Cell membrane</keyword>
<evidence type="ECO:0000256" key="15">
    <source>
        <dbReference type="PROSITE-ProRule" id="PRU01356"/>
    </source>
</evidence>
<evidence type="ECO:0000256" key="5">
    <source>
        <dbReference type="ARBA" id="ARBA00022525"/>
    </source>
</evidence>
<dbReference type="Pfam" id="PF05730">
    <property type="entry name" value="CFEM"/>
    <property type="match status" value="1"/>
</dbReference>
<reference evidence="19 20" key="1">
    <citation type="submission" date="2015-01" db="EMBL/GenBank/DDBJ databases">
        <title>The Genome Sequence of Exophiala spinifera CBS89968.</title>
        <authorList>
            <consortium name="The Broad Institute Genomics Platform"/>
            <person name="Cuomo C."/>
            <person name="de Hoog S."/>
            <person name="Gorbushina A."/>
            <person name="Stielow B."/>
            <person name="Teixiera M."/>
            <person name="Abouelleil A."/>
            <person name="Chapman S.B."/>
            <person name="Priest M."/>
            <person name="Young S.K."/>
            <person name="Wortman J."/>
            <person name="Nusbaum C."/>
            <person name="Birren B."/>
        </authorList>
    </citation>
    <scope>NUCLEOTIDE SEQUENCE [LARGE SCALE GENOMIC DNA]</scope>
    <source>
        <strain evidence="19 20">CBS 89968</strain>
    </source>
</reference>
<dbReference type="EMBL" id="KN847499">
    <property type="protein sequence ID" value="KIW10758.1"/>
    <property type="molecule type" value="Genomic_DNA"/>
</dbReference>
<keyword evidence="9 17" id="KW-0732">Signal</keyword>
<dbReference type="GO" id="GO:0005576">
    <property type="term" value="C:extracellular region"/>
    <property type="evidence" value="ECO:0007669"/>
    <property type="project" value="UniProtKB-SubCell"/>
</dbReference>
<dbReference type="RefSeq" id="XP_016230974.1">
    <property type="nucleotide sequence ID" value="XM_016384372.1"/>
</dbReference>
<evidence type="ECO:0000256" key="1">
    <source>
        <dbReference type="ARBA" id="ARBA00004609"/>
    </source>
</evidence>
<keyword evidence="14" id="KW-0449">Lipoprotein</keyword>
<keyword evidence="11" id="KW-0472">Membrane</keyword>
<keyword evidence="20" id="KW-1185">Reference proteome</keyword>
<name>A0A0D2AVK1_9EURO</name>
<dbReference type="GO" id="GO:0098552">
    <property type="term" value="C:side of membrane"/>
    <property type="evidence" value="ECO:0007669"/>
    <property type="project" value="UniProtKB-KW"/>
</dbReference>
<evidence type="ECO:0000313" key="20">
    <source>
        <dbReference type="Proteomes" id="UP000053328"/>
    </source>
</evidence>
<gene>
    <name evidence="19" type="ORF">PV08_10057</name>
</gene>
<feature type="region of interest" description="Disordered" evidence="16">
    <location>
        <begin position="123"/>
        <end position="156"/>
    </location>
</feature>
<dbReference type="GO" id="GO:0046872">
    <property type="term" value="F:metal ion binding"/>
    <property type="evidence" value="ECO:0007669"/>
    <property type="project" value="UniProtKB-UniRule"/>
</dbReference>
<evidence type="ECO:0000256" key="7">
    <source>
        <dbReference type="ARBA" id="ARBA00022622"/>
    </source>
</evidence>
<keyword evidence="12 15" id="KW-1015">Disulfide bond</keyword>
<dbReference type="OrthoDB" id="3065412at2759"/>
<dbReference type="InterPro" id="IPR051735">
    <property type="entry name" value="CFEM_domain"/>
</dbReference>
<evidence type="ECO:0000256" key="3">
    <source>
        <dbReference type="ARBA" id="ARBA00010031"/>
    </source>
</evidence>
<dbReference type="HOGENOM" id="CLU_063084_1_0_1"/>
<dbReference type="GeneID" id="27337140"/>
<sequence>MRAVKLCAVATLAFALAVLAQVGTISDLPQCGQQAILEAIQTSGCPLTDVACMCNNNEFVDSLVAQIPELCSPEDSVLTAEGSSAICIAYGVELDLPDLAGGSNSTSTTVTASTAETITPASTAISASATSEASSSADSSSGAAESASSISSSASETATASATESSAAAETGNGGMANTVGLSTLIAVVLLGVAATV</sequence>
<evidence type="ECO:0000256" key="2">
    <source>
        <dbReference type="ARBA" id="ARBA00004613"/>
    </source>
</evidence>
<protein>
    <recommendedName>
        <fullName evidence="18">CFEM domain-containing protein</fullName>
    </recommendedName>
</protein>
<evidence type="ECO:0000256" key="17">
    <source>
        <dbReference type="SAM" id="SignalP"/>
    </source>
</evidence>